<sequence>MFKTEMVYGSKLNLIDTLVDQKYYVSIYTVLRYSQEHRKMLLYFELYKRTYIVKQSPTAHLRSHTGCKNNDVNVKTTPAMSIYLESFTKLFSSKILRGKMTNIRRISVECIHNYLDLIKIYSLRNTNHEVTTEHDCGVTCEETMITTHYRNGVLLLWENFMVYIYNATRMNKTELALVS</sequence>
<dbReference type="Proteomes" id="UP000475862">
    <property type="component" value="Unassembled WGS sequence"/>
</dbReference>
<gene>
    <name evidence="1" type="ORF">AGLY_009837</name>
</gene>
<accession>A0A6G0THU7</accession>
<organism evidence="1 2">
    <name type="scientific">Aphis glycines</name>
    <name type="common">Soybean aphid</name>
    <dbReference type="NCBI Taxonomy" id="307491"/>
    <lineage>
        <taxon>Eukaryota</taxon>
        <taxon>Metazoa</taxon>
        <taxon>Ecdysozoa</taxon>
        <taxon>Arthropoda</taxon>
        <taxon>Hexapoda</taxon>
        <taxon>Insecta</taxon>
        <taxon>Pterygota</taxon>
        <taxon>Neoptera</taxon>
        <taxon>Paraneoptera</taxon>
        <taxon>Hemiptera</taxon>
        <taxon>Sternorrhyncha</taxon>
        <taxon>Aphidomorpha</taxon>
        <taxon>Aphidoidea</taxon>
        <taxon>Aphididae</taxon>
        <taxon>Aphidini</taxon>
        <taxon>Aphis</taxon>
        <taxon>Aphis</taxon>
    </lineage>
</organism>
<name>A0A6G0THU7_APHGL</name>
<evidence type="ECO:0000313" key="1">
    <source>
        <dbReference type="EMBL" id="KAE9532756.1"/>
    </source>
</evidence>
<keyword evidence="2" id="KW-1185">Reference proteome</keyword>
<dbReference type="AlphaFoldDB" id="A0A6G0THU7"/>
<proteinExistence type="predicted"/>
<protein>
    <submittedName>
        <fullName evidence="1">Uncharacterized protein</fullName>
    </submittedName>
</protein>
<dbReference type="EMBL" id="VYZN01000038">
    <property type="protein sequence ID" value="KAE9532756.1"/>
    <property type="molecule type" value="Genomic_DNA"/>
</dbReference>
<evidence type="ECO:0000313" key="2">
    <source>
        <dbReference type="Proteomes" id="UP000475862"/>
    </source>
</evidence>
<comment type="caution">
    <text evidence="1">The sequence shown here is derived from an EMBL/GenBank/DDBJ whole genome shotgun (WGS) entry which is preliminary data.</text>
</comment>
<reference evidence="1 2" key="1">
    <citation type="submission" date="2019-08" db="EMBL/GenBank/DDBJ databases">
        <title>The genome of the soybean aphid Biotype 1, its phylome, world population structure and adaptation to the North American continent.</title>
        <authorList>
            <person name="Giordano R."/>
            <person name="Donthu R.K."/>
            <person name="Hernandez A.G."/>
            <person name="Wright C.L."/>
            <person name="Zimin A.V."/>
        </authorList>
    </citation>
    <scope>NUCLEOTIDE SEQUENCE [LARGE SCALE GENOMIC DNA]</scope>
    <source>
        <tissue evidence="1">Whole aphids</tissue>
    </source>
</reference>